<accession>A0A0A3AQ37</accession>
<dbReference type="RefSeq" id="WP_034616948.1">
    <property type="nucleotide sequence ID" value="NZ_JSUM01000014.1"/>
</dbReference>
<keyword evidence="3" id="KW-1185">Reference proteome</keyword>
<comment type="caution">
    <text evidence="2">The sequence shown here is derived from an EMBL/GenBank/DDBJ whole genome shotgun (WGS) entry which is preliminary data.</text>
</comment>
<dbReference type="Gene3D" id="1.10.3390.10">
    <property type="entry name" value="YejL-like"/>
    <property type="match status" value="1"/>
</dbReference>
<sequence length="73" mass="7928">MAKQSKYSDQQVQALLNDLAAVLEKHQASVDLSLMALGNTVTNLLHSSVGRHQQQALADAFCSALKNTLKPHE</sequence>
<dbReference type="SUPFAM" id="SSF158651">
    <property type="entry name" value="YejL-like"/>
    <property type="match status" value="1"/>
</dbReference>
<evidence type="ECO:0000313" key="3">
    <source>
        <dbReference type="Proteomes" id="UP000030380"/>
    </source>
</evidence>
<dbReference type="NCBIfam" id="NF010242">
    <property type="entry name" value="PRK13689.1"/>
    <property type="match status" value="1"/>
</dbReference>
<protein>
    <recommendedName>
        <fullName evidence="1">UPF0352 protein OA57_09660</fullName>
    </recommendedName>
</protein>
<dbReference type="InterPro" id="IPR009857">
    <property type="entry name" value="UPF0352"/>
</dbReference>
<proteinExistence type="inferred from homology"/>
<dbReference type="Pfam" id="PF07208">
    <property type="entry name" value="DUF1414"/>
    <property type="match status" value="1"/>
</dbReference>
<evidence type="ECO:0000256" key="1">
    <source>
        <dbReference type="HAMAP-Rule" id="MF_00816"/>
    </source>
</evidence>
<name>A0A0A3AQ37_9PAST</name>
<evidence type="ECO:0000313" key="2">
    <source>
        <dbReference type="EMBL" id="KGQ69887.1"/>
    </source>
</evidence>
<dbReference type="STRING" id="505317.OA57_09660"/>
<dbReference type="AlphaFoldDB" id="A0A0A3AQ37"/>
<dbReference type="OrthoDB" id="5771474at2"/>
<dbReference type="InterPro" id="IPR023202">
    <property type="entry name" value="YejL_sf"/>
</dbReference>
<dbReference type="EMBL" id="JSUM01000014">
    <property type="protein sequence ID" value="KGQ69887.1"/>
    <property type="molecule type" value="Genomic_DNA"/>
</dbReference>
<dbReference type="HAMAP" id="MF_00816">
    <property type="entry name" value="UPF0352"/>
    <property type="match status" value="1"/>
</dbReference>
<gene>
    <name evidence="2" type="ORF">OA57_09660</name>
</gene>
<dbReference type="Proteomes" id="UP000030380">
    <property type="component" value="Unassembled WGS sequence"/>
</dbReference>
<reference evidence="2 3" key="1">
    <citation type="submission" date="2014-11" db="EMBL/GenBank/DDBJ databases">
        <title>Draft genome sequence of Chelonobacter oris 1662T, associated with respiratory disease in Hermann's Tortoises.</title>
        <authorList>
            <person name="Kudirkiene E."/>
            <person name="Hansen M.J."/>
            <person name="Bojesen A.M."/>
        </authorList>
    </citation>
    <scope>NUCLEOTIDE SEQUENCE [LARGE SCALE GENOMIC DNA]</scope>
    <source>
        <strain evidence="2 3">1662</strain>
    </source>
</reference>
<comment type="similarity">
    <text evidence="1">Belongs to the UPF0352 family.</text>
</comment>
<dbReference type="PIRSF" id="PIRSF006188">
    <property type="entry name" value="UCP006188"/>
    <property type="match status" value="1"/>
</dbReference>
<organism evidence="2 3">
    <name type="scientific">Chelonobacter oris</name>
    <dbReference type="NCBI Taxonomy" id="505317"/>
    <lineage>
        <taxon>Bacteria</taxon>
        <taxon>Pseudomonadati</taxon>
        <taxon>Pseudomonadota</taxon>
        <taxon>Gammaproteobacteria</taxon>
        <taxon>Pasteurellales</taxon>
        <taxon>Pasteurellaceae</taxon>
        <taxon>Chelonobacter</taxon>
    </lineage>
</organism>